<name>A0AAW3JSR0_9FIRM</name>
<evidence type="ECO:0000259" key="6">
    <source>
        <dbReference type="PROSITE" id="PS50893"/>
    </source>
</evidence>
<keyword evidence="8" id="KW-1185">Reference proteome</keyword>
<dbReference type="PROSITE" id="PS50893">
    <property type="entry name" value="ABC_TRANSPORTER_2"/>
    <property type="match status" value="1"/>
</dbReference>
<reference evidence="7 8" key="1">
    <citation type="submission" date="2015-10" db="EMBL/GenBank/DDBJ databases">
        <title>Butyribacter intestini gen. nov., sp. nov., a butyric acid-producing bacterium of the family Lachnospiraceae isolated from the human faeces.</title>
        <authorList>
            <person name="Zou Y."/>
            <person name="Xue W."/>
            <person name="Luo G."/>
            <person name="Lv M."/>
        </authorList>
    </citation>
    <scope>NUCLEOTIDE SEQUENCE [LARGE SCALE GENOMIC DNA]</scope>
    <source>
        <strain evidence="7 8">TF01-11</strain>
    </source>
</reference>
<dbReference type="InterPro" id="IPR003439">
    <property type="entry name" value="ABC_transporter-like_ATP-bd"/>
</dbReference>
<feature type="region of interest" description="Disordered" evidence="5">
    <location>
        <begin position="315"/>
        <end position="375"/>
    </location>
</feature>
<dbReference type="RefSeq" id="WP_055943691.1">
    <property type="nucleotide sequence ID" value="NZ_JAQDCV010000002.1"/>
</dbReference>
<keyword evidence="2" id="KW-0813">Transport</keyword>
<accession>A0AAW3JSR0</accession>
<evidence type="ECO:0000256" key="4">
    <source>
        <dbReference type="ARBA" id="ARBA00022840"/>
    </source>
</evidence>
<dbReference type="PANTHER" id="PTHR43335:SF4">
    <property type="entry name" value="ABC TRANSPORTER, ATP-BINDING PROTEIN"/>
    <property type="match status" value="1"/>
</dbReference>
<dbReference type="EMBL" id="LLKB01000005">
    <property type="protein sequence ID" value="KQC84704.1"/>
    <property type="molecule type" value="Genomic_DNA"/>
</dbReference>
<dbReference type="Gene3D" id="3.40.50.300">
    <property type="entry name" value="P-loop containing nucleotide triphosphate hydrolases"/>
    <property type="match status" value="1"/>
</dbReference>
<dbReference type="PANTHER" id="PTHR43335">
    <property type="entry name" value="ABC TRANSPORTER, ATP-BINDING PROTEIN"/>
    <property type="match status" value="1"/>
</dbReference>
<dbReference type="GO" id="GO:0016887">
    <property type="term" value="F:ATP hydrolysis activity"/>
    <property type="evidence" value="ECO:0007669"/>
    <property type="project" value="InterPro"/>
</dbReference>
<dbReference type="AlphaFoldDB" id="A0AAW3JSR0"/>
<dbReference type="SMART" id="SM00382">
    <property type="entry name" value="AAA"/>
    <property type="match status" value="1"/>
</dbReference>
<dbReference type="InterPro" id="IPR027417">
    <property type="entry name" value="P-loop_NTPase"/>
</dbReference>
<evidence type="ECO:0000313" key="7">
    <source>
        <dbReference type="EMBL" id="KQC84704.1"/>
    </source>
</evidence>
<dbReference type="Pfam" id="PF00005">
    <property type="entry name" value="ABC_tran"/>
    <property type="match status" value="1"/>
</dbReference>
<dbReference type="Proteomes" id="UP000050833">
    <property type="component" value="Unassembled WGS sequence"/>
</dbReference>
<dbReference type="SUPFAM" id="SSF52540">
    <property type="entry name" value="P-loop containing nucleoside triphosphate hydrolases"/>
    <property type="match status" value="1"/>
</dbReference>
<evidence type="ECO:0000313" key="8">
    <source>
        <dbReference type="Proteomes" id="UP000050833"/>
    </source>
</evidence>
<proteinExistence type="inferred from homology"/>
<dbReference type="InterPro" id="IPR003593">
    <property type="entry name" value="AAA+_ATPase"/>
</dbReference>
<evidence type="ECO:0000256" key="3">
    <source>
        <dbReference type="ARBA" id="ARBA00022741"/>
    </source>
</evidence>
<feature type="domain" description="ABC transporter" evidence="6">
    <location>
        <begin position="2"/>
        <end position="231"/>
    </location>
</feature>
<evidence type="ECO:0000256" key="2">
    <source>
        <dbReference type="ARBA" id="ARBA00022448"/>
    </source>
</evidence>
<organism evidence="7 8">
    <name type="scientific">Butyribacter intestini</name>
    <dbReference type="NCBI Taxonomy" id="1703332"/>
    <lineage>
        <taxon>Bacteria</taxon>
        <taxon>Bacillati</taxon>
        <taxon>Bacillota</taxon>
        <taxon>Clostridia</taxon>
        <taxon>Lachnospirales</taxon>
        <taxon>Lachnospiraceae</taxon>
        <taxon>Butyribacter</taxon>
    </lineage>
</organism>
<evidence type="ECO:0000256" key="1">
    <source>
        <dbReference type="ARBA" id="ARBA00005417"/>
    </source>
</evidence>
<dbReference type="GO" id="GO:0005524">
    <property type="term" value="F:ATP binding"/>
    <property type="evidence" value="ECO:0007669"/>
    <property type="project" value="UniProtKB-KW"/>
</dbReference>
<protein>
    <submittedName>
        <fullName evidence="7">ABC transporter</fullName>
    </submittedName>
</protein>
<feature type="compositionally biased region" description="Basic and acidic residues" evidence="5">
    <location>
        <begin position="362"/>
        <end position="375"/>
    </location>
</feature>
<keyword evidence="3" id="KW-0547">Nucleotide-binding</keyword>
<evidence type="ECO:0000256" key="5">
    <source>
        <dbReference type="SAM" id="MobiDB-lite"/>
    </source>
</evidence>
<dbReference type="CDD" id="cd03230">
    <property type="entry name" value="ABC_DR_subfamily_A"/>
    <property type="match status" value="1"/>
</dbReference>
<keyword evidence="4" id="KW-0067">ATP-binding</keyword>
<comment type="similarity">
    <text evidence="1">Belongs to the ABC transporter superfamily.</text>
</comment>
<comment type="caution">
    <text evidence="7">The sequence shown here is derived from an EMBL/GenBank/DDBJ whole genome shotgun (WGS) entry which is preliminary data.</text>
</comment>
<feature type="compositionally biased region" description="Basic residues" evidence="5">
    <location>
        <begin position="318"/>
        <end position="327"/>
    </location>
</feature>
<sequence length="375" mass="41625">MIEVKNLVKRYGNHAAVNDLSFTVETGKVVGFLGPNGAGKSTTMNMITGYIAPTEGEVLIDGIDIMDEPELAKKNIGYLPEIPPLYPDLKVREYLSFVAELKKVSKKDRDIEVHKIMSKTKTLDVSERLIKHLSKGYKQRVGLAGAMMGNPDILILDEPTVGLDPSQIIEMRELIRELSKNHTVLLSSHIMQEISAVCDEIIIINEGKMITKDTPENITKKMVDTNGVHVVVKGDKTKLKEALRTISGIKNVSYDNDKDTEEDTTGLTIYCAEDEDIRVDLFYALAKAECPLIEMNKLDTSLEDAFLALTRGGSKQYGGRKLKKLKSEKKDKAETEGELQNENENQNSEKNADISGELDVSETEKNSSDMEGGEK</sequence>
<gene>
    <name evidence="7" type="ORF">APZ18_08200</name>
</gene>